<evidence type="ECO:0000256" key="1">
    <source>
        <dbReference type="SAM" id="Phobius"/>
    </source>
</evidence>
<keyword evidence="1" id="KW-0812">Transmembrane</keyword>
<proteinExistence type="predicted"/>
<evidence type="ECO:0008006" key="4">
    <source>
        <dbReference type="Google" id="ProtNLM"/>
    </source>
</evidence>
<reference evidence="2" key="1">
    <citation type="journal article" date="2021" name="PeerJ">
        <title>Extensive microbial diversity within the chicken gut microbiome revealed by metagenomics and culture.</title>
        <authorList>
            <person name="Gilroy R."/>
            <person name="Ravi A."/>
            <person name="Getino M."/>
            <person name="Pursley I."/>
            <person name="Horton D.L."/>
            <person name="Alikhan N.F."/>
            <person name="Baker D."/>
            <person name="Gharbi K."/>
            <person name="Hall N."/>
            <person name="Watson M."/>
            <person name="Adriaenssens E.M."/>
            <person name="Foster-Nyarko E."/>
            <person name="Jarju S."/>
            <person name="Secka A."/>
            <person name="Antonio M."/>
            <person name="Oren A."/>
            <person name="Chaudhuri R.R."/>
            <person name="La Ragione R."/>
            <person name="Hildebrand F."/>
            <person name="Pallen M.J."/>
        </authorList>
    </citation>
    <scope>NUCLEOTIDE SEQUENCE</scope>
    <source>
        <strain evidence="2">ChiHjej13B12-24818</strain>
    </source>
</reference>
<evidence type="ECO:0000313" key="2">
    <source>
        <dbReference type="EMBL" id="HJB11347.1"/>
    </source>
</evidence>
<feature type="transmembrane region" description="Helical" evidence="1">
    <location>
        <begin position="20"/>
        <end position="45"/>
    </location>
</feature>
<sequence>MSFPPTGHLAPPPAPDRSSIQTNAIILIVVGVMCGGMVPMVFGIIALTQLDSDPESARRMNKIGWIVFAAIIGFSVLMLVLSFVLVPVFFGVALLPLLFGL</sequence>
<gene>
    <name evidence="2" type="ORF">H9786_12605</name>
</gene>
<comment type="caution">
    <text evidence="2">The sequence shown here is derived from an EMBL/GenBank/DDBJ whole genome shotgun (WGS) entry which is preliminary data.</text>
</comment>
<dbReference type="Proteomes" id="UP000823823">
    <property type="component" value="Unassembled WGS sequence"/>
</dbReference>
<accession>A0A9D2RQV6</accession>
<organism evidence="2 3">
    <name type="scientific">Candidatus Brachybacterium merdavium</name>
    <dbReference type="NCBI Taxonomy" id="2838513"/>
    <lineage>
        <taxon>Bacteria</taxon>
        <taxon>Bacillati</taxon>
        <taxon>Actinomycetota</taxon>
        <taxon>Actinomycetes</taxon>
        <taxon>Micrococcales</taxon>
        <taxon>Dermabacteraceae</taxon>
        <taxon>Brachybacterium</taxon>
    </lineage>
</organism>
<name>A0A9D2RQV6_9MICO</name>
<reference evidence="2" key="2">
    <citation type="submission" date="2021-04" db="EMBL/GenBank/DDBJ databases">
        <authorList>
            <person name="Gilroy R."/>
        </authorList>
    </citation>
    <scope>NUCLEOTIDE SEQUENCE</scope>
    <source>
        <strain evidence="2">ChiHjej13B12-24818</strain>
    </source>
</reference>
<keyword evidence="1" id="KW-1133">Transmembrane helix</keyword>
<evidence type="ECO:0000313" key="3">
    <source>
        <dbReference type="Proteomes" id="UP000823823"/>
    </source>
</evidence>
<dbReference type="EMBL" id="DWZH01000099">
    <property type="protein sequence ID" value="HJB11347.1"/>
    <property type="molecule type" value="Genomic_DNA"/>
</dbReference>
<dbReference type="AlphaFoldDB" id="A0A9D2RQV6"/>
<protein>
    <recommendedName>
        <fullName evidence="4">DUF4190 domain-containing protein</fullName>
    </recommendedName>
</protein>
<feature type="transmembrane region" description="Helical" evidence="1">
    <location>
        <begin position="66"/>
        <end position="99"/>
    </location>
</feature>
<keyword evidence="1" id="KW-0472">Membrane</keyword>